<comment type="caution">
    <text evidence="1">The sequence shown here is derived from an EMBL/GenBank/DDBJ whole genome shotgun (WGS) entry which is preliminary data.</text>
</comment>
<dbReference type="Proteomes" id="UP000236291">
    <property type="component" value="Unassembled WGS sequence"/>
</dbReference>
<protein>
    <submittedName>
        <fullName evidence="1">Uncharacterized protein</fullName>
    </submittedName>
</protein>
<evidence type="ECO:0000313" key="2">
    <source>
        <dbReference type="Proteomes" id="UP000236291"/>
    </source>
</evidence>
<dbReference type="EMBL" id="ASHM01127254">
    <property type="protein sequence ID" value="PNX58342.1"/>
    <property type="molecule type" value="Genomic_DNA"/>
</dbReference>
<accession>A0A2K3JWE5</accession>
<organism evidence="1 2">
    <name type="scientific">Trifolium pratense</name>
    <name type="common">Red clover</name>
    <dbReference type="NCBI Taxonomy" id="57577"/>
    <lineage>
        <taxon>Eukaryota</taxon>
        <taxon>Viridiplantae</taxon>
        <taxon>Streptophyta</taxon>
        <taxon>Embryophyta</taxon>
        <taxon>Tracheophyta</taxon>
        <taxon>Spermatophyta</taxon>
        <taxon>Magnoliopsida</taxon>
        <taxon>eudicotyledons</taxon>
        <taxon>Gunneridae</taxon>
        <taxon>Pentapetalae</taxon>
        <taxon>rosids</taxon>
        <taxon>fabids</taxon>
        <taxon>Fabales</taxon>
        <taxon>Fabaceae</taxon>
        <taxon>Papilionoideae</taxon>
        <taxon>50 kb inversion clade</taxon>
        <taxon>NPAAA clade</taxon>
        <taxon>Hologalegina</taxon>
        <taxon>IRL clade</taxon>
        <taxon>Trifolieae</taxon>
        <taxon>Trifolium</taxon>
    </lineage>
</organism>
<feature type="non-terminal residue" evidence="1">
    <location>
        <position position="32"/>
    </location>
</feature>
<sequence length="32" mass="3445">MNATARQITGLVLTREKETGFVGFVVLPAHST</sequence>
<proteinExistence type="predicted"/>
<name>A0A2K3JWE5_TRIPR</name>
<evidence type="ECO:0000313" key="1">
    <source>
        <dbReference type="EMBL" id="PNX58342.1"/>
    </source>
</evidence>
<reference evidence="1 2" key="2">
    <citation type="journal article" date="2017" name="Front. Plant Sci.">
        <title>Gene Classification and Mining of Molecular Markers Useful in Red Clover (Trifolium pratense) Breeding.</title>
        <authorList>
            <person name="Istvanek J."/>
            <person name="Dluhosova J."/>
            <person name="Dluhos P."/>
            <person name="Patkova L."/>
            <person name="Nedelnik J."/>
            <person name="Repkova J."/>
        </authorList>
    </citation>
    <scope>NUCLEOTIDE SEQUENCE [LARGE SCALE GENOMIC DNA]</scope>
    <source>
        <strain evidence="2">cv. Tatra</strain>
        <tissue evidence="1">Young leaves</tissue>
    </source>
</reference>
<reference evidence="1 2" key="1">
    <citation type="journal article" date="2014" name="Am. J. Bot.">
        <title>Genome assembly and annotation for red clover (Trifolium pratense; Fabaceae).</title>
        <authorList>
            <person name="Istvanek J."/>
            <person name="Jaros M."/>
            <person name="Krenek A."/>
            <person name="Repkova J."/>
        </authorList>
    </citation>
    <scope>NUCLEOTIDE SEQUENCE [LARGE SCALE GENOMIC DNA]</scope>
    <source>
        <strain evidence="2">cv. Tatra</strain>
        <tissue evidence="1">Young leaves</tissue>
    </source>
</reference>
<dbReference type="AlphaFoldDB" id="A0A2K3JWE5"/>
<gene>
    <name evidence="1" type="ORF">L195_g059144</name>
</gene>